<dbReference type="AlphaFoldDB" id="A0A8E2AWT4"/>
<evidence type="ECO:0000256" key="2">
    <source>
        <dbReference type="ARBA" id="ARBA00006370"/>
    </source>
</evidence>
<dbReference type="InterPro" id="IPR033917">
    <property type="entry name" value="ML_PG-PI_TP"/>
</dbReference>
<evidence type="ECO:0000256" key="8">
    <source>
        <dbReference type="SAM" id="SignalP"/>
    </source>
</evidence>
<feature type="domain" description="MD-2-related lipid-recognition" evidence="9">
    <location>
        <begin position="45"/>
        <end position="167"/>
    </location>
</feature>
<name>A0A8E2AWT4_9APHY</name>
<keyword evidence="7" id="KW-0445">Lipid transport</keyword>
<dbReference type="GO" id="GO:0032934">
    <property type="term" value="F:sterol binding"/>
    <property type="evidence" value="ECO:0007669"/>
    <property type="project" value="InterPro"/>
</dbReference>
<evidence type="ECO:0000256" key="6">
    <source>
        <dbReference type="ARBA" id="ARBA00022729"/>
    </source>
</evidence>
<evidence type="ECO:0000259" key="9">
    <source>
        <dbReference type="SMART" id="SM00737"/>
    </source>
</evidence>
<dbReference type="Gene3D" id="2.70.220.10">
    <property type="entry name" value="Ganglioside GM2 activator"/>
    <property type="match status" value="1"/>
</dbReference>
<keyword evidence="11" id="KW-1185">Reference proteome</keyword>
<comment type="function">
    <text evidence="1">Catalyzes the intermembrane transfer of phosphatidylglycerol and phosphatidylinositol.</text>
</comment>
<dbReference type="InterPro" id="IPR039670">
    <property type="entry name" value="NPC2-like"/>
</dbReference>
<evidence type="ECO:0000256" key="5">
    <source>
        <dbReference type="ARBA" id="ARBA00022448"/>
    </source>
</evidence>
<evidence type="ECO:0000256" key="3">
    <source>
        <dbReference type="ARBA" id="ARBA00011245"/>
    </source>
</evidence>
<keyword evidence="5" id="KW-0813">Transport</keyword>
<reference evidence="10 11" key="1">
    <citation type="submission" date="2016-07" db="EMBL/GenBank/DDBJ databases">
        <title>Draft genome of the white-rot fungus Obba rivulosa 3A-2.</title>
        <authorList>
            <consortium name="DOE Joint Genome Institute"/>
            <person name="Miettinen O."/>
            <person name="Riley R."/>
            <person name="Acob R."/>
            <person name="Barry K."/>
            <person name="Cullen D."/>
            <person name="De Vries R."/>
            <person name="Hainaut M."/>
            <person name="Hatakka A."/>
            <person name="Henrissat B."/>
            <person name="Hilden K."/>
            <person name="Kuo R."/>
            <person name="Labutti K."/>
            <person name="Lipzen A."/>
            <person name="Makela M.R."/>
            <person name="Sandor L."/>
            <person name="Spatafora J.W."/>
            <person name="Grigoriev I.V."/>
            <person name="Hibbett D.S."/>
        </authorList>
    </citation>
    <scope>NUCLEOTIDE SEQUENCE [LARGE SCALE GENOMIC DNA]</scope>
    <source>
        <strain evidence="10 11">3A-2</strain>
    </source>
</reference>
<proteinExistence type="inferred from homology"/>
<organism evidence="10 11">
    <name type="scientific">Obba rivulosa</name>
    <dbReference type="NCBI Taxonomy" id="1052685"/>
    <lineage>
        <taxon>Eukaryota</taxon>
        <taxon>Fungi</taxon>
        <taxon>Dikarya</taxon>
        <taxon>Basidiomycota</taxon>
        <taxon>Agaricomycotina</taxon>
        <taxon>Agaricomycetes</taxon>
        <taxon>Polyporales</taxon>
        <taxon>Gelatoporiaceae</taxon>
        <taxon>Obba</taxon>
    </lineage>
</organism>
<dbReference type="OrthoDB" id="6409159at2759"/>
<feature type="chain" id="PRO_5034903583" description="Phosphatidylglycerol/phosphatidylinositol transfer protein" evidence="8">
    <location>
        <begin position="27"/>
        <end position="170"/>
    </location>
</feature>
<sequence length="170" mass="18642">MFHPKFHSVHAILFITALSGLSAVNAAEQQQLSESVRDAHSSWAWNLCGTPSDIVEIKSLEINPDPPEKGQNLTITVKGVAKEQIEDGAYASVVITIGGIKLPPKEYDLCEEARKANASIQCPIEKGEHEVTQTVELPKEIPNWPISIQAQGFTADDRDLTCANFMVKFT</sequence>
<accession>A0A8E2AWT4</accession>
<dbReference type="Pfam" id="PF02221">
    <property type="entry name" value="E1_DerP2_DerF2"/>
    <property type="match status" value="1"/>
</dbReference>
<dbReference type="PANTHER" id="PTHR11306:SF0">
    <property type="entry name" value="PHOSPHATIDYLGLYCEROL_PHOSPHATIDYLINOSITOL TRANSFER PROTEIN"/>
    <property type="match status" value="1"/>
</dbReference>
<evidence type="ECO:0000256" key="4">
    <source>
        <dbReference type="ARBA" id="ARBA00016056"/>
    </source>
</evidence>
<evidence type="ECO:0000313" key="10">
    <source>
        <dbReference type="EMBL" id="OCH92508.1"/>
    </source>
</evidence>
<keyword evidence="6 8" id="KW-0732">Signal</keyword>
<dbReference type="SUPFAM" id="SSF81296">
    <property type="entry name" value="E set domains"/>
    <property type="match status" value="1"/>
</dbReference>
<evidence type="ECO:0000256" key="1">
    <source>
        <dbReference type="ARBA" id="ARBA00002053"/>
    </source>
</evidence>
<dbReference type="InterPro" id="IPR036846">
    <property type="entry name" value="GM2-AP_sf"/>
</dbReference>
<dbReference type="InterPro" id="IPR014756">
    <property type="entry name" value="Ig_E-set"/>
</dbReference>
<dbReference type="EMBL" id="KV722368">
    <property type="protein sequence ID" value="OCH92508.1"/>
    <property type="molecule type" value="Genomic_DNA"/>
</dbReference>
<protein>
    <recommendedName>
        <fullName evidence="4">Phosphatidylglycerol/phosphatidylinositol transfer protein</fullName>
    </recommendedName>
</protein>
<dbReference type="PANTHER" id="PTHR11306">
    <property type="entry name" value="NIEMANN PICK TYPE C2 PROTEIN NPC2-RELATED"/>
    <property type="match status" value="1"/>
</dbReference>
<comment type="subunit">
    <text evidence="3">Monomer.</text>
</comment>
<evidence type="ECO:0000256" key="7">
    <source>
        <dbReference type="ARBA" id="ARBA00023055"/>
    </source>
</evidence>
<gene>
    <name evidence="10" type="ORF">OBBRIDRAFT_726717</name>
</gene>
<dbReference type="CDD" id="cd00917">
    <property type="entry name" value="PG-PI_TP"/>
    <property type="match status" value="1"/>
</dbReference>
<feature type="signal peptide" evidence="8">
    <location>
        <begin position="1"/>
        <end position="26"/>
    </location>
</feature>
<evidence type="ECO:0000313" key="11">
    <source>
        <dbReference type="Proteomes" id="UP000250043"/>
    </source>
</evidence>
<dbReference type="Proteomes" id="UP000250043">
    <property type="component" value="Unassembled WGS sequence"/>
</dbReference>
<dbReference type="SMART" id="SM00737">
    <property type="entry name" value="ML"/>
    <property type="match status" value="1"/>
</dbReference>
<comment type="similarity">
    <text evidence="2">Belongs to the NPC2 family.</text>
</comment>
<dbReference type="GO" id="GO:0032366">
    <property type="term" value="P:intracellular sterol transport"/>
    <property type="evidence" value="ECO:0007669"/>
    <property type="project" value="InterPro"/>
</dbReference>
<dbReference type="InterPro" id="IPR003172">
    <property type="entry name" value="ML_dom"/>
</dbReference>